<sequence>MNKKVELVLNELIQVYLTKSEPLSSTKLKEIANLPFSASSIRSYLKKLEENELVEKEHFSSGSYPSVKAMKSFWRDSLKNRTVDDEIDLREKAEELDIYVMIEMFENQLLVNVYNLNNKFIVLEFEKDEVVFKYDDNLYTLFKSVKGILLDELRKYLLHIGLKKEYESIKKLYKYEAFNKKFIYKEDINTESFEKFNFSSYPKGISFFDDYLIFKTMKNSNNVYKNILLVGNIYTDFFEVTKPVKGGE</sequence>
<keyword evidence="3" id="KW-0346">Stress response</keyword>
<evidence type="ECO:0000256" key="1">
    <source>
        <dbReference type="ARBA" id="ARBA00022491"/>
    </source>
</evidence>
<dbReference type="Gene3D" id="1.10.10.10">
    <property type="entry name" value="Winged helix-like DNA-binding domain superfamily/Winged helix DNA-binding domain"/>
    <property type="match status" value="1"/>
</dbReference>
<name>B9L8Y8_NAUPA</name>
<gene>
    <name evidence="5" type="ordered locus">NAMH_0685</name>
</gene>
<evidence type="ECO:0000256" key="4">
    <source>
        <dbReference type="ARBA" id="ARBA00023163"/>
    </source>
</evidence>
<dbReference type="EMBL" id="CP001279">
    <property type="protein sequence ID" value="ACM93389.1"/>
    <property type="molecule type" value="Genomic_DNA"/>
</dbReference>
<dbReference type="RefSeq" id="WP_015902441.1">
    <property type="nucleotide sequence ID" value="NC_012115.1"/>
</dbReference>
<evidence type="ECO:0000256" key="2">
    <source>
        <dbReference type="ARBA" id="ARBA00023015"/>
    </source>
</evidence>
<dbReference type="SUPFAM" id="SSF46785">
    <property type="entry name" value="Winged helix' DNA-binding domain"/>
    <property type="match status" value="1"/>
</dbReference>
<keyword evidence="4" id="KW-0804">Transcription</keyword>
<keyword evidence="6" id="KW-1185">Reference proteome</keyword>
<dbReference type="GO" id="GO:0045892">
    <property type="term" value="P:negative regulation of DNA-templated transcription"/>
    <property type="evidence" value="ECO:0007669"/>
    <property type="project" value="TreeGrafter"/>
</dbReference>
<dbReference type="OrthoDB" id="9783139at2"/>
<dbReference type="InterPro" id="IPR036388">
    <property type="entry name" value="WH-like_DNA-bd_sf"/>
</dbReference>
<organism evidence="5 6">
    <name type="scientific">Nautilia profundicola (strain ATCC BAA-1463 / DSM 18972 / AmH)</name>
    <dbReference type="NCBI Taxonomy" id="598659"/>
    <lineage>
        <taxon>Bacteria</taxon>
        <taxon>Pseudomonadati</taxon>
        <taxon>Campylobacterota</taxon>
        <taxon>Epsilonproteobacteria</taxon>
        <taxon>Nautiliales</taxon>
        <taxon>Nautiliaceae</taxon>
        <taxon>Nautilia</taxon>
    </lineage>
</organism>
<dbReference type="AlphaFoldDB" id="B9L8Y8"/>
<keyword evidence="1" id="KW-0678">Repressor</keyword>
<dbReference type="PANTHER" id="PTHR34824">
    <property type="entry name" value="HEAT-INDUCIBLE TRANSCRIPTION REPRESSOR HRCA"/>
    <property type="match status" value="1"/>
</dbReference>
<dbReference type="KEGG" id="nam:NAMH_0685"/>
<proteinExistence type="predicted"/>
<evidence type="ECO:0000313" key="6">
    <source>
        <dbReference type="Proteomes" id="UP000000448"/>
    </source>
</evidence>
<reference evidence="5 6" key="1">
    <citation type="journal article" date="2009" name="PLoS Genet.">
        <title>Adaptations to submarine hydrothermal environments exemplified by the genome of Nautilia profundicola.</title>
        <authorList>
            <person name="Campbell B.J."/>
            <person name="Smith J.L."/>
            <person name="Hanson T.E."/>
            <person name="Klotz M.G."/>
            <person name="Stein L.Y."/>
            <person name="Lee C.K."/>
            <person name="Wu D."/>
            <person name="Robinson J.M."/>
            <person name="Khouri H.M."/>
            <person name="Eisen J.A."/>
            <person name="Cary S.C."/>
        </authorList>
    </citation>
    <scope>NUCLEOTIDE SEQUENCE [LARGE SCALE GENOMIC DNA]</scope>
    <source>
        <strain evidence="6">ATCC BAA-1463 / DSM 18972 / AmH</strain>
    </source>
</reference>
<dbReference type="InterPro" id="IPR002571">
    <property type="entry name" value="HrcA"/>
</dbReference>
<dbReference type="eggNOG" id="COG1420">
    <property type="taxonomic scope" value="Bacteria"/>
</dbReference>
<keyword evidence="2" id="KW-0805">Transcription regulation</keyword>
<dbReference type="InterPro" id="IPR036390">
    <property type="entry name" value="WH_DNA-bd_sf"/>
</dbReference>
<dbReference type="STRING" id="598659.NAMH_0685"/>
<dbReference type="GO" id="GO:0003677">
    <property type="term" value="F:DNA binding"/>
    <property type="evidence" value="ECO:0007669"/>
    <property type="project" value="InterPro"/>
</dbReference>
<evidence type="ECO:0000256" key="3">
    <source>
        <dbReference type="ARBA" id="ARBA00023016"/>
    </source>
</evidence>
<dbReference type="HOGENOM" id="CLU_1119241_0_0_7"/>
<accession>B9L8Y8</accession>
<protein>
    <submittedName>
        <fullName evidence="5">Heat-inducible transcription repressor HrcA</fullName>
    </submittedName>
</protein>
<evidence type="ECO:0000313" key="5">
    <source>
        <dbReference type="EMBL" id="ACM93389.1"/>
    </source>
</evidence>
<dbReference type="Proteomes" id="UP000000448">
    <property type="component" value="Chromosome"/>
</dbReference>
<dbReference type="PANTHER" id="PTHR34824:SF1">
    <property type="entry name" value="HEAT-INDUCIBLE TRANSCRIPTION REPRESSOR HRCA"/>
    <property type="match status" value="1"/>
</dbReference>